<dbReference type="SUPFAM" id="SSF48403">
    <property type="entry name" value="Ankyrin repeat"/>
    <property type="match status" value="1"/>
</dbReference>
<dbReference type="PROSITE" id="PS50088">
    <property type="entry name" value="ANK_REPEAT"/>
    <property type="match status" value="3"/>
</dbReference>
<dbReference type="Pfam" id="PF12796">
    <property type="entry name" value="Ank_2"/>
    <property type="match status" value="2"/>
</dbReference>
<comment type="caution">
    <text evidence="4">The sequence shown here is derived from an EMBL/GenBank/DDBJ whole genome shotgun (WGS) entry which is preliminary data.</text>
</comment>
<dbReference type="Proteomes" id="UP001166286">
    <property type="component" value="Unassembled WGS sequence"/>
</dbReference>
<evidence type="ECO:0000259" key="3">
    <source>
        <dbReference type="PROSITE" id="PS50837"/>
    </source>
</evidence>
<evidence type="ECO:0000313" key="4">
    <source>
        <dbReference type="EMBL" id="KAK0517441.1"/>
    </source>
</evidence>
<reference evidence="4" key="1">
    <citation type="submission" date="2023-03" db="EMBL/GenBank/DDBJ databases">
        <title>Complete genome of Cladonia borealis.</title>
        <authorList>
            <person name="Park H."/>
        </authorList>
    </citation>
    <scope>NUCLEOTIDE SEQUENCE</scope>
    <source>
        <strain evidence="4">ANT050790</strain>
    </source>
</reference>
<feature type="repeat" description="ANK" evidence="2">
    <location>
        <begin position="1012"/>
        <end position="1045"/>
    </location>
</feature>
<dbReference type="InterPro" id="IPR056884">
    <property type="entry name" value="NPHP3-like_N"/>
</dbReference>
<evidence type="ECO:0000313" key="5">
    <source>
        <dbReference type="Proteomes" id="UP001166286"/>
    </source>
</evidence>
<dbReference type="SUPFAM" id="SSF52540">
    <property type="entry name" value="P-loop containing nucleoside triphosphate hydrolases"/>
    <property type="match status" value="1"/>
</dbReference>
<proteinExistence type="predicted"/>
<evidence type="ECO:0000256" key="2">
    <source>
        <dbReference type="PROSITE-ProRule" id="PRU00023"/>
    </source>
</evidence>
<name>A0AA39RAU6_9LECA</name>
<evidence type="ECO:0000256" key="1">
    <source>
        <dbReference type="ARBA" id="ARBA00022737"/>
    </source>
</evidence>
<dbReference type="InterPro" id="IPR027417">
    <property type="entry name" value="P-loop_NTPase"/>
</dbReference>
<dbReference type="Pfam" id="PF00023">
    <property type="entry name" value="Ank"/>
    <property type="match status" value="1"/>
</dbReference>
<dbReference type="InterPro" id="IPR002110">
    <property type="entry name" value="Ankyrin_rpt"/>
</dbReference>
<gene>
    <name evidence="4" type="ORF">JMJ35_000596</name>
</gene>
<keyword evidence="5" id="KW-1185">Reference proteome</keyword>
<feature type="domain" description="NACHT" evidence="3">
    <location>
        <begin position="260"/>
        <end position="403"/>
    </location>
</feature>
<keyword evidence="2" id="KW-0040">ANK repeat</keyword>
<dbReference type="InterPro" id="IPR036770">
    <property type="entry name" value="Ankyrin_rpt-contain_sf"/>
</dbReference>
<keyword evidence="1" id="KW-0677">Repeat</keyword>
<protein>
    <recommendedName>
        <fullName evidence="3">NACHT domain-containing protein</fullName>
    </recommendedName>
</protein>
<dbReference type="PANTHER" id="PTHR10039">
    <property type="entry name" value="AMELOGENIN"/>
    <property type="match status" value="1"/>
</dbReference>
<dbReference type="PROSITE" id="PS50297">
    <property type="entry name" value="ANK_REP_REGION"/>
    <property type="match status" value="2"/>
</dbReference>
<dbReference type="Gene3D" id="1.25.40.20">
    <property type="entry name" value="Ankyrin repeat-containing domain"/>
    <property type="match status" value="2"/>
</dbReference>
<dbReference type="PROSITE" id="PS50837">
    <property type="entry name" value="NACHT"/>
    <property type="match status" value="1"/>
</dbReference>
<dbReference type="AlphaFoldDB" id="A0AA39RAU6"/>
<sequence>MAEGLAIAASVIAVLQITNSVISVCYDYSAAATGTSWELPRLMSELESLRSVLQRLEPLAKQADFSSAVPNAKIPVFIELCKPNGPLPICCREIESLEAVLKTPDWSAGFGPKRKALVQALRWPLKSKDTEKALKQISRLREILSFALTADQIALSLEIQRLSESINDTVLDSQQIVKSMREVTLNIQEHVSSSNDVTLDVYEHVKTIKSAGRKKEILDWLAAPDPSTNYQNACRSRHAATGSWFLEGKELSQWKMDANSLLWLHGKAGCGKTVLSSTVITEILRQCSRSNGSSLAYFFFDFNDSEKQQCSQMIRSIIKQLYSQSYDAMIEVESLFSSCQDGQKPADLATLMITLQAAIRKSENTYIILDALDECSGIVDLLSVIQEMVEGSIPALHLLCTSRWLTTVEETVQNLTTSDRMIQIQSKIVDTDISNYISHRLQTDPKLKRWRNRPDIQEEIRAALTEKVDGMFRWAVCQLISLQACPNLPTLREALRSLPQTLDETYSRILCNIPDEYGDYAVSILRWLAYAETPLRLAELGELIAVNLSGDLWFDADIRFPDSRDLLDIFPGLLQIEVNESENPIVRLAHFSVKEYLISERIKTQKPQKFWLPEIQSHELIAATCLAYILHFEGKDRFFIDLDMFSFHSLERYEKYPLMEYACWHWTTHARITDSHQGILKDLGLEFLRRSDLRKEWFREFPGRPLLHTREEEPEWIPPLFIAASIGVLGIVQNLLELGHDANERCALGTALETAASQGHSNVLRILLENGADPNLLGRDNYPPLQAAARFGTAESVNALIDFGAEMHDERGSFGSSLIAACVSSGYGSSGEKSAELLLDKGANVHISSKKYGNALQAACAQSRANLALIEKLVSRGIEIDARGGKYGTALQAACAYSRNDQVHCRQSVLKATTTTRSLNCCLVMARKKTARGGKYGTVLHAACHQGNEKIVQLLLRDQCPEKSVAADQNLDVNEVTAEYGTPLHAACLGRREKVVRLLVKLGANINANVPQLGTPLQLVCNGQSATKIAKLLLANGADVNIRRNRQPHTALEILLQDRHSPESQKILRMLYEQSVVETGLSRRDAIRLEKMKKHVGILTDGGIIDRGRNTAAETGSPGMSEP</sequence>
<dbReference type="PANTHER" id="PTHR10039:SF16">
    <property type="entry name" value="GPI INOSITOL-DEACYLASE"/>
    <property type="match status" value="1"/>
</dbReference>
<organism evidence="4 5">
    <name type="scientific">Cladonia borealis</name>
    <dbReference type="NCBI Taxonomy" id="184061"/>
    <lineage>
        <taxon>Eukaryota</taxon>
        <taxon>Fungi</taxon>
        <taxon>Dikarya</taxon>
        <taxon>Ascomycota</taxon>
        <taxon>Pezizomycotina</taxon>
        <taxon>Lecanoromycetes</taxon>
        <taxon>OSLEUM clade</taxon>
        <taxon>Lecanoromycetidae</taxon>
        <taxon>Lecanorales</taxon>
        <taxon>Lecanorineae</taxon>
        <taxon>Cladoniaceae</taxon>
        <taxon>Cladonia</taxon>
    </lineage>
</organism>
<feature type="repeat" description="ANK" evidence="2">
    <location>
        <begin position="979"/>
        <end position="1011"/>
    </location>
</feature>
<dbReference type="EMBL" id="JAFEKC020000001">
    <property type="protein sequence ID" value="KAK0517441.1"/>
    <property type="molecule type" value="Genomic_DNA"/>
</dbReference>
<dbReference type="SMART" id="SM00248">
    <property type="entry name" value="ANK"/>
    <property type="match status" value="8"/>
</dbReference>
<dbReference type="Pfam" id="PF24883">
    <property type="entry name" value="NPHP3_N"/>
    <property type="match status" value="1"/>
</dbReference>
<feature type="repeat" description="ANK" evidence="2">
    <location>
        <begin position="750"/>
        <end position="779"/>
    </location>
</feature>
<dbReference type="Gene3D" id="3.40.50.300">
    <property type="entry name" value="P-loop containing nucleotide triphosphate hydrolases"/>
    <property type="match status" value="1"/>
</dbReference>
<dbReference type="InterPro" id="IPR007111">
    <property type="entry name" value="NACHT_NTPase"/>
</dbReference>
<accession>A0AA39RAU6</accession>